<dbReference type="AlphaFoldDB" id="A0A915KEX2"/>
<name>A0A915KEX2_ROMCU</name>
<dbReference type="Proteomes" id="UP000887565">
    <property type="component" value="Unplaced"/>
</dbReference>
<protein>
    <submittedName>
        <fullName evidence="2">Uncharacterized protein</fullName>
    </submittedName>
</protein>
<evidence type="ECO:0000313" key="2">
    <source>
        <dbReference type="WBParaSite" id="nRc.2.0.1.t36925-RA"/>
    </source>
</evidence>
<keyword evidence="1" id="KW-1185">Reference proteome</keyword>
<evidence type="ECO:0000313" key="1">
    <source>
        <dbReference type="Proteomes" id="UP000887565"/>
    </source>
</evidence>
<organism evidence="1 2">
    <name type="scientific">Romanomermis culicivorax</name>
    <name type="common">Nematode worm</name>
    <dbReference type="NCBI Taxonomy" id="13658"/>
    <lineage>
        <taxon>Eukaryota</taxon>
        <taxon>Metazoa</taxon>
        <taxon>Ecdysozoa</taxon>
        <taxon>Nematoda</taxon>
        <taxon>Enoplea</taxon>
        <taxon>Dorylaimia</taxon>
        <taxon>Mermithida</taxon>
        <taxon>Mermithoidea</taxon>
        <taxon>Mermithidae</taxon>
        <taxon>Romanomermis</taxon>
    </lineage>
</organism>
<accession>A0A915KEX2</accession>
<proteinExistence type="predicted"/>
<sequence>MHSTTSKNFFRLHKKLDVTFNASQQRRYCCFFYFVYDFENFFAAGEEANGLVPHKESADDSERGAAAMGDAAAADVDREKYREKVVSTAARPRGLMCQISFKSVENRMKPEQLTSPGANYFLFFRAEGRIYDNNQKLTSYTFFDVKGEFFVLGFGFRANLRGAWQGDQYDTHKVSVPMVSGRSVHVKRCLTKSHNSELVITSKMPSQANKINSSRMWLVGLRPAVIQCTLARILSGGGGVTAR</sequence>
<dbReference type="WBParaSite" id="nRc.2.0.1.t36925-RA">
    <property type="protein sequence ID" value="nRc.2.0.1.t36925-RA"/>
    <property type="gene ID" value="nRc.2.0.1.g36925"/>
</dbReference>
<reference evidence="2" key="1">
    <citation type="submission" date="2022-11" db="UniProtKB">
        <authorList>
            <consortium name="WormBaseParasite"/>
        </authorList>
    </citation>
    <scope>IDENTIFICATION</scope>
</reference>